<dbReference type="OrthoDB" id="5307922at2759"/>
<evidence type="ECO:0000256" key="2">
    <source>
        <dbReference type="ARBA" id="ARBA00022553"/>
    </source>
</evidence>
<evidence type="ECO:0000256" key="3">
    <source>
        <dbReference type="ARBA" id="ARBA00023180"/>
    </source>
</evidence>
<name>A0A9N8H3S6_9STRA</name>
<dbReference type="Gene3D" id="2.120.10.30">
    <property type="entry name" value="TolB, C-terminal domain"/>
    <property type="match status" value="1"/>
</dbReference>
<feature type="signal peptide" evidence="4">
    <location>
        <begin position="1"/>
        <end position="23"/>
    </location>
</feature>
<comment type="similarity">
    <text evidence="1">Belongs to the strictosidine synthase family.</text>
</comment>
<dbReference type="PANTHER" id="PTHR10426:SF88">
    <property type="entry name" value="ADIPOCYTE PLASMA MEMBRANE-ASSOCIATED PROTEIN HEMOMUCIN-RELATED"/>
    <property type="match status" value="1"/>
</dbReference>
<keyword evidence="3" id="KW-0325">Glycoprotein</keyword>
<dbReference type="GO" id="GO:0016787">
    <property type="term" value="F:hydrolase activity"/>
    <property type="evidence" value="ECO:0007669"/>
    <property type="project" value="TreeGrafter"/>
</dbReference>
<reference evidence="6" key="1">
    <citation type="submission" date="2020-06" db="EMBL/GenBank/DDBJ databases">
        <authorList>
            <consortium name="Plant Systems Biology data submission"/>
        </authorList>
    </citation>
    <scope>NUCLEOTIDE SEQUENCE</scope>
    <source>
        <strain evidence="6">D6</strain>
    </source>
</reference>
<dbReference type="InterPro" id="IPR011042">
    <property type="entry name" value="6-blade_b-propeller_TolB-like"/>
</dbReference>
<proteinExistence type="inferred from homology"/>
<comment type="caution">
    <text evidence="6">The sequence shown here is derived from an EMBL/GenBank/DDBJ whole genome shotgun (WGS) entry which is preliminary data.</text>
</comment>
<dbReference type="Pfam" id="PF20067">
    <property type="entry name" value="SSL_N"/>
    <property type="match status" value="1"/>
</dbReference>
<dbReference type="EMBL" id="CAICTM010000045">
    <property type="protein sequence ID" value="CAB9498777.1"/>
    <property type="molecule type" value="Genomic_DNA"/>
</dbReference>
<gene>
    <name evidence="6" type="ORF">SEMRO_45_G026980.1</name>
</gene>
<dbReference type="InterPro" id="IPR018119">
    <property type="entry name" value="Strictosidine_synth_cons-reg"/>
</dbReference>
<dbReference type="Proteomes" id="UP001153069">
    <property type="component" value="Unassembled WGS sequence"/>
</dbReference>
<dbReference type="GO" id="GO:0012505">
    <property type="term" value="C:endomembrane system"/>
    <property type="evidence" value="ECO:0007669"/>
    <property type="project" value="TreeGrafter"/>
</dbReference>
<evidence type="ECO:0000256" key="4">
    <source>
        <dbReference type="SAM" id="SignalP"/>
    </source>
</evidence>
<feature type="domain" description="Strictosidine synthase conserved region" evidence="5">
    <location>
        <begin position="197"/>
        <end position="270"/>
    </location>
</feature>
<evidence type="ECO:0000313" key="7">
    <source>
        <dbReference type="Proteomes" id="UP001153069"/>
    </source>
</evidence>
<accession>A0A9N8H3S6</accession>
<organism evidence="6 7">
    <name type="scientific">Seminavis robusta</name>
    <dbReference type="NCBI Taxonomy" id="568900"/>
    <lineage>
        <taxon>Eukaryota</taxon>
        <taxon>Sar</taxon>
        <taxon>Stramenopiles</taxon>
        <taxon>Ochrophyta</taxon>
        <taxon>Bacillariophyta</taxon>
        <taxon>Bacillariophyceae</taxon>
        <taxon>Bacillariophycidae</taxon>
        <taxon>Naviculales</taxon>
        <taxon>Naviculaceae</taxon>
        <taxon>Seminavis</taxon>
    </lineage>
</organism>
<keyword evidence="2" id="KW-0597">Phosphoprotein</keyword>
<dbReference type="SUPFAM" id="SSF63829">
    <property type="entry name" value="Calcium-dependent phosphotriesterase"/>
    <property type="match status" value="1"/>
</dbReference>
<evidence type="ECO:0000313" key="6">
    <source>
        <dbReference type="EMBL" id="CAB9498777.1"/>
    </source>
</evidence>
<evidence type="ECO:0000259" key="5">
    <source>
        <dbReference type="Pfam" id="PF03088"/>
    </source>
</evidence>
<keyword evidence="4" id="KW-0732">Signal</keyword>
<dbReference type="PANTHER" id="PTHR10426">
    <property type="entry name" value="STRICTOSIDINE SYNTHASE-RELATED"/>
    <property type="match status" value="1"/>
</dbReference>
<sequence length="413" mass="44951">MSFFKISLLATLCLPLFIQYRLAATGVSPVSTPLPALPAFPTAEIRNITGQLEIVGEGELVGPESLVSASGFMFVALGDGRIARLSHAKGQQQEAQWTFLVRTGTTDGAKCGFSPSDESQTESQCGRPLGLKVVKRSTVDPSSESKEDVLLVADAYKGLLMITGIYGDAPEIVTLATRAKTDAPNYQLRLLNALVQAPDGSIYMTETTQTFERRRIFFAAFDGRSNGRLLRYSKHDATVSVVADNLYMPNGITLSHNGLDLLIVCGVQIKQFSLAKQQFTDFVSVLPGTGDNIDAMNHLPTQGEQGRKCYWAGLGSKFAQPFSLLKLASEKPWLKAIVVAVVPYRILVNLIPKLSALAVYDETGKLIAVYKDDSVVFPWISEGERFGDYVYLGSWYNPSLARFRVAGNGATTD</sequence>
<dbReference type="AlphaFoldDB" id="A0A9N8H3S6"/>
<protein>
    <submittedName>
        <fullName evidence="6">Adipocyte plasma membrane-associated protein</fullName>
    </submittedName>
</protein>
<dbReference type="Pfam" id="PF03088">
    <property type="entry name" value="Str_synth"/>
    <property type="match status" value="1"/>
</dbReference>
<feature type="chain" id="PRO_5040145671" evidence="4">
    <location>
        <begin position="24"/>
        <end position="413"/>
    </location>
</feature>
<evidence type="ECO:0000256" key="1">
    <source>
        <dbReference type="ARBA" id="ARBA00009191"/>
    </source>
</evidence>
<keyword evidence="7" id="KW-1185">Reference proteome</keyword>